<evidence type="ECO:0000313" key="2">
    <source>
        <dbReference type="Proteomes" id="UP000184499"/>
    </source>
</evidence>
<dbReference type="Proteomes" id="UP000184499">
    <property type="component" value="Unassembled WGS sequence"/>
</dbReference>
<dbReference type="AlphaFoldDB" id="A0A1L9USC0"/>
<evidence type="ECO:0000313" key="1">
    <source>
        <dbReference type="EMBL" id="OJJ74522.1"/>
    </source>
</evidence>
<name>A0A1L9USC0_ASPBC</name>
<accession>A0A1L9USC0</accession>
<gene>
    <name evidence="1" type="ORF">ASPBRDRAFT_452104</name>
</gene>
<dbReference type="EMBL" id="KV878681">
    <property type="protein sequence ID" value="OJJ74522.1"/>
    <property type="molecule type" value="Genomic_DNA"/>
</dbReference>
<organism evidence="1 2">
    <name type="scientific">Aspergillus brasiliensis (strain CBS 101740 / IMI 381727 / IBT 21946)</name>
    <dbReference type="NCBI Taxonomy" id="767769"/>
    <lineage>
        <taxon>Eukaryota</taxon>
        <taxon>Fungi</taxon>
        <taxon>Dikarya</taxon>
        <taxon>Ascomycota</taxon>
        <taxon>Pezizomycotina</taxon>
        <taxon>Eurotiomycetes</taxon>
        <taxon>Eurotiomycetidae</taxon>
        <taxon>Eurotiales</taxon>
        <taxon>Aspergillaceae</taxon>
        <taxon>Aspergillus</taxon>
        <taxon>Aspergillus subgen. Circumdati</taxon>
    </lineage>
</organism>
<proteinExistence type="predicted"/>
<protein>
    <submittedName>
        <fullName evidence="1">Uncharacterized protein</fullName>
    </submittedName>
</protein>
<dbReference type="GeneID" id="93577836"/>
<reference evidence="2" key="1">
    <citation type="journal article" date="2017" name="Genome Biol.">
        <title>Comparative genomics reveals high biological diversity and specific adaptations in the industrially and medically important fungal genus Aspergillus.</title>
        <authorList>
            <person name="de Vries R.P."/>
            <person name="Riley R."/>
            <person name="Wiebenga A."/>
            <person name="Aguilar-Osorio G."/>
            <person name="Amillis S."/>
            <person name="Uchima C.A."/>
            <person name="Anderluh G."/>
            <person name="Asadollahi M."/>
            <person name="Askin M."/>
            <person name="Barry K."/>
            <person name="Battaglia E."/>
            <person name="Bayram O."/>
            <person name="Benocci T."/>
            <person name="Braus-Stromeyer S.A."/>
            <person name="Caldana C."/>
            <person name="Canovas D."/>
            <person name="Cerqueira G.C."/>
            <person name="Chen F."/>
            <person name="Chen W."/>
            <person name="Choi C."/>
            <person name="Clum A."/>
            <person name="Dos Santos R.A."/>
            <person name="Damasio A.R."/>
            <person name="Diallinas G."/>
            <person name="Emri T."/>
            <person name="Fekete E."/>
            <person name="Flipphi M."/>
            <person name="Freyberg S."/>
            <person name="Gallo A."/>
            <person name="Gournas C."/>
            <person name="Habgood R."/>
            <person name="Hainaut M."/>
            <person name="Harispe M.L."/>
            <person name="Henrissat B."/>
            <person name="Hilden K.S."/>
            <person name="Hope R."/>
            <person name="Hossain A."/>
            <person name="Karabika E."/>
            <person name="Karaffa L."/>
            <person name="Karanyi Z."/>
            <person name="Krasevec N."/>
            <person name="Kuo A."/>
            <person name="Kusch H."/>
            <person name="LaButti K."/>
            <person name="Lagendijk E.L."/>
            <person name="Lapidus A."/>
            <person name="Levasseur A."/>
            <person name="Lindquist E."/>
            <person name="Lipzen A."/>
            <person name="Logrieco A.F."/>
            <person name="MacCabe A."/>
            <person name="Maekelae M.R."/>
            <person name="Malavazi I."/>
            <person name="Melin P."/>
            <person name="Meyer V."/>
            <person name="Mielnichuk N."/>
            <person name="Miskei M."/>
            <person name="Molnar A.P."/>
            <person name="Mule G."/>
            <person name="Ngan C.Y."/>
            <person name="Orejas M."/>
            <person name="Orosz E."/>
            <person name="Ouedraogo J.P."/>
            <person name="Overkamp K.M."/>
            <person name="Park H.-S."/>
            <person name="Perrone G."/>
            <person name="Piumi F."/>
            <person name="Punt P.J."/>
            <person name="Ram A.F."/>
            <person name="Ramon A."/>
            <person name="Rauscher S."/>
            <person name="Record E."/>
            <person name="Riano-Pachon D.M."/>
            <person name="Robert V."/>
            <person name="Roehrig J."/>
            <person name="Ruller R."/>
            <person name="Salamov A."/>
            <person name="Salih N.S."/>
            <person name="Samson R.A."/>
            <person name="Sandor E."/>
            <person name="Sanguinetti M."/>
            <person name="Schuetze T."/>
            <person name="Sepcic K."/>
            <person name="Shelest E."/>
            <person name="Sherlock G."/>
            <person name="Sophianopoulou V."/>
            <person name="Squina F.M."/>
            <person name="Sun H."/>
            <person name="Susca A."/>
            <person name="Todd R.B."/>
            <person name="Tsang A."/>
            <person name="Unkles S.E."/>
            <person name="van de Wiele N."/>
            <person name="van Rossen-Uffink D."/>
            <person name="Oliveira J.V."/>
            <person name="Vesth T.C."/>
            <person name="Visser J."/>
            <person name="Yu J.-H."/>
            <person name="Zhou M."/>
            <person name="Andersen M.R."/>
            <person name="Archer D.B."/>
            <person name="Baker S.E."/>
            <person name="Benoit I."/>
            <person name="Brakhage A.A."/>
            <person name="Braus G.H."/>
            <person name="Fischer R."/>
            <person name="Frisvad J.C."/>
            <person name="Goldman G.H."/>
            <person name="Houbraken J."/>
            <person name="Oakley B."/>
            <person name="Pocsi I."/>
            <person name="Scazzocchio C."/>
            <person name="Seiboth B."/>
            <person name="vanKuyk P.A."/>
            <person name="Wortman J."/>
            <person name="Dyer P.S."/>
            <person name="Grigoriev I.V."/>
        </authorList>
    </citation>
    <scope>NUCLEOTIDE SEQUENCE [LARGE SCALE GENOMIC DNA]</scope>
    <source>
        <strain evidence="2">CBS 101740 / IMI 381727 / IBT 21946</strain>
    </source>
</reference>
<dbReference type="RefSeq" id="XP_067481770.1">
    <property type="nucleotide sequence ID" value="XM_067625348.1"/>
</dbReference>
<sequence>MKSLAVGLGNPCTGCKQRKRKERKLSVIRGRVSQISPWAVLLLTDVSNLIPAKVCLTTCEMDRLAGH</sequence>
<keyword evidence="2" id="KW-1185">Reference proteome</keyword>
<dbReference type="VEuPathDB" id="FungiDB:ASPBRDRAFT_452104"/>